<reference evidence="8" key="1">
    <citation type="submission" date="2020-01" db="EMBL/GenBank/DDBJ databases">
        <authorList>
            <person name="Meier V. D."/>
            <person name="Meier V D."/>
        </authorList>
    </citation>
    <scope>NUCLEOTIDE SEQUENCE</scope>
    <source>
        <strain evidence="8">HLG_WM_MAG_10</strain>
    </source>
</reference>
<proteinExistence type="inferred from homology"/>
<dbReference type="NCBIfam" id="TIGR01853">
    <property type="entry name" value="lipid_A_lpxD"/>
    <property type="match status" value="1"/>
</dbReference>
<dbReference type="SUPFAM" id="SSF51161">
    <property type="entry name" value="Trimeric LpxA-like enzymes"/>
    <property type="match status" value="1"/>
</dbReference>
<dbReference type="EC" id="2.3.1.191" evidence="8"/>
<sequence length="349" mass="37268">NMQVKASLISQLLGGELVGNPEVLVSKPAKIEAGEPGAISFLGNMKYESYVYTCASSVILVHKDFEPKEALDATLIKVADVYASLSILMQHFSDAMEAVEEKQISKQAYLHETVVIGEGANIDAFAYVEKGAKIGKNVRIYPQVYVGADVVLGDNVTLYSGVKIYRACQLGDEVTIHSNTVIGSDGFGFAPQADGSYKKIPQLGIVLIANKVEIGANTVIDRATMDATIIEEGAKLDNLIQVAHNVRVGKHTVLASQVGVAGSTQIGANCMVGGQAGFAGHLTIANGTKIQAQSGLAQSVKKENTALWGSPAIDYKHYYRCAIVFKNLPDLQKKVDKIEKALNQQNGKA</sequence>
<dbReference type="PROSITE" id="PS00101">
    <property type="entry name" value="HEXAPEP_TRANSFERASES"/>
    <property type="match status" value="2"/>
</dbReference>
<keyword evidence="5" id="KW-0443">Lipid metabolism</keyword>
<dbReference type="GO" id="GO:0016020">
    <property type="term" value="C:membrane"/>
    <property type="evidence" value="ECO:0007669"/>
    <property type="project" value="GOC"/>
</dbReference>
<name>A0A6S6TP52_9BACT</name>
<dbReference type="InterPro" id="IPR001451">
    <property type="entry name" value="Hexapep"/>
</dbReference>
<organism evidence="8">
    <name type="scientific">uncultured Aureispira sp</name>
    <dbReference type="NCBI Taxonomy" id="1331704"/>
    <lineage>
        <taxon>Bacteria</taxon>
        <taxon>Pseudomonadati</taxon>
        <taxon>Bacteroidota</taxon>
        <taxon>Saprospiria</taxon>
        <taxon>Saprospirales</taxon>
        <taxon>Saprospiraceae</taxon>
        <taxon>Aureispira</taxon>
        <taxon>environmental samples</taxon>
    </lineage>
</organism>
<evidence type="ECO:0000256" key="5">
    <source>
        <dbReference type="ARBA" id="ARBA00023098"/>
    </source>
</evidence>
<dbReference type="InterPro" id="IPR018357">
    <property type="entry name" value="Hexapep_transf_CS"/>
</dbReference>
<dbReference type="GO" id="GO:0016410">
    <property type="term" value="F:N-acyltransferase activity"/>
    <property type="evidence" value="ECO:0007669"/>
    <property type="project" value="InterPro"/>
</dbReference>
<dbReference type="EMBL" id="CACVAQ010000239">
    <property type="protein sequence ID" value="CAA6816659.1"/>
    <property type="molecule type" value="Genomic_DNA"/>
</dbReference>
<dbReference type="InterPro" id="IPR007691">
    <property type="entry name" value="LpxD"/>
</dbReference>
<protein>
    <submittedName>
        <fullName evidence="8">UDP-3-O-[3-hydroxymyristoyl] glucosamine N-acyltransferase (EC)</fullName>
        <ecNumber evidence="8">2.3.1.191</ecNumber>
    </submittedName>
</protein>
<dbReference type="NCBIfam" id="NF002060">
    <property type="entry name" value="PRK00892.1"/>
    <property type="match status" value="1"/>
</dbReference>
<dbReference type="Pfam" id="PF04613">
    <property type="entry name" value="LpxD"/>
    <property type="match status" value="1"/>
</dbReference>
<keyword evidence="4" id="KW-0677">Repeat</keyword>
<dbReference type="Gene3D" id="3.40.1390.10">
    <property type="entry name" value="MurE/MurF, N-terminal domain"/>
    <property type="match status" value="1"/>
</dbReference>
<accession>A0A6S6TP52</accession>
<evidence type="ECO:0000259" key="7">
    <source>
        <dbReference type="Pfam" id="PF04613"/>
    </source>
</evidence>
<keyword evidence="3 8" id="KW-0808">Transferase</keyword>
<dbReference type="AlphaFoldDB" id="A0A6S6TP52"/>
<dbReference type="GO" id="GO:0103118">
    <property type="term" value="F:UDP-3-O-[(3R)-3-hydroxyacyl]-glucosamine N-acyltransferase activity"/>
    <property type="evidence" value="ECO:0007669"/>
    <property type="project" value="UniProtKB-EC"/>
</dbReference>
<dbReference type="GO" id="GO:0009245">
    <property type="term" value="P:lipid A biosynthetic process"/>
    <property type="evidence" value="ECO:0007669"/>
    <property type="project" value="UniProtKB-KW"/>
</dbReference>
<evidence type="ECO:0000256" key="2">
    <source>
        <dbReference type="ARBA" id="ARBA00022556"/>
    </source>
</evidence>
<feature type="non-terminal residue" evidence="8">
    <location>
        <position position="1"/>
    </location>
</feature>
<dbReference type="InterPro" id="IPR011004">
    <property type="entry name" value="Trimer_LpxA-like_sf"/>
</dbReference>
<evidence type="ECO:0000256" key="4">
    <source>
        <dbReference type="ARBA" id="ARBA00022737"/>
    </source>
</evidence>
<keyword evidence="6 8" id="KW-0012">Acyltransferase</keyword>
<dbReference type="PANTHER" id="PTHR43378:SF2">
    <property type="entry name" value="UDP-3-O-ACYLGLUCOSAMINE N-ACYLTRANSFERASE 1, MITOCHONDRIAL-RELATED"/>
    <property type="match status" value="1"/>
</dbReference>
<dbReference type="CDD" id="cd03352">
    <property type="entry name" value="LbH_LpxD"/>
    <property type="match status" value="1"/>
</dbReference>
<dbReference type="PANTHER" id="PTHR43378">
    <property type="entry name" value="UDP-3-O-ACYLGLUCOSAMINE N-ACYLTRANSFERASE"/>
    <property type="match status" value="1"/>
</dbReference>
<gene>
    <name evidence="8" type="ORF">HELGO_WM42472</name>
</gene>
<keyword evidence="2" id="KW-0441">Lipid A biosynthesis</keyword>
<dbReference type="InterPro" id="IPR020573">
    <property type="entry name" value="UDP_GlcNAc_AcTrfase_non-rep"/>
</dbReference>
<keyword evidence="1" id="KW-0444">Lipid biosynthesis</keyword>
<dbReference type="HAMAP" id="MF_00523">
    <property type="entry name" value="LpxD"/>
    <property type="match status" value="1"/>
</dbReference>
<evidence type="ECO:0000256" key="6">
    <source>
        <dbReference type="ARBA" id="ARBA00023315"/>
    </source>
</evidence>
<evidence type="ECO:0000256" key="3">
    <source>
        <dbReference type="ARBA" id="ARBA00022679"/>
    </source>
</evidence>
<dbReference type="Pfam" id="PF00132">
    <property type="entry name" value="Hexapep"/>
    <property type="match status" value="2"/>
</dbReference>
<evidence type="ECO:0000256" key="1">
    <source>
        <dbReference type="ARBA" id="ARBA00022516"/>
    </source>
</evidence>
<dbReference type="Gene3D" id="2.160.10.10">
    <property type="entry name" value="Hexapeptide repeat proteins"/>
    <property type="match status" value="1"/>
</dbReference>
<feature type="domain" description="UDP-3-O-[3-hydroxymyristoyl] glucosamine N-acyltransferase non-repeat region" evidence="7">
    <location>
        <begin position="23"/>
        <end position="90"/>
    </location>
</feature>
<evidence type="ECO:0000313" key="8">
    <source>
        <dbReference type="EMBL" id="CAA6816659.1"/>
    </source>
</evidence>